<dbReference type="Pfam" id="PF00392">
    <property type="entry name" value="GntR"/>
    <property type="match status" value="1"/>
</dbReference>
<evidence type="ECO:0000256" key="2">
    <source>
        <dbReference type="ARBA" id="ARBA00023125"/>
    </source>
</evidence>
<comment type="caution">
    <text evidence="5">The sequence shown here is derived from an EMBL/GenBank/DDBJ whole genome shotgun (WGS) entry which is preliminary data.</text>
</comment>
<keyword evidence="3" id="KW-0804">Transcription</keyword>
<accession>A0A8J7KTE8</accession>
<proteinExistence type="predicted"/>
<evidence type="ECO:0000259" key="4">
    <source>
        <dbReference type="PROSITE" id="PS50949"/>
    </source>
</evidence>
<keyword evidence="2" id="KW-0238">DNA-binding</keyword>
<dbReference type="EMBL" id="JADKPV010000004">
    <property type="protein sequence ID" value="MBF4501489.1"/>
    <property type="molecule type" value="Genomic_DNA"/>
</dbReference>
<dbReference type="PANTHER" id="PTHR38445:SF10">
    <property type="entry name" value="GNTR-FAMILY TRANSCRIPTIONAL REGULATOR"/>
    <property type="match status" value="1"/>
</dbReference>
<dbReference type="GO" id="GO:0003677">
    <property type="term" value="F:DNA binding"/>
    <property type="evidence" value="ECO:0007669"/>
    <property type="project" value="UniProtKB-KW"/>
</dbReference>
<dbReference type="PROSITE" id="PS50949">
    <property type="entry name" value="HTH_GNTR"/>
    <property type="match status" value="1"/>
</dbReference>
<keyword evidence="1" id="KW-0805">Transcription regulation</keyword>
<sequence length="125" mass="14147">MLDATSTEPIYQQIANWLEDEILLGHLTEDAKVYSQYQLAELFQVNPATAGKAITLLLEQDLVYKKRGLGTFVKEGAQQQLKMNRKTTVIQSIIDDLVEQAKLLGLTEHDVQQAIQASFQKEEKK</sequence>
<keyword evidence="6" id="KW-1185">Reference proteome</keyword>
<evidence type="ECO:0000256" key="1">
    <source>
        <dbReference type="ARBA" id="ARBA00023015"/>
    </source>
</evidence>
<dbReference type="RefSeq" id="WP_194562971.1">
    <property type="nucleotide sequence ID" value="NZ_JADKPV010000004.1"/>
</dbReference>
<dbReference type="InterPro" id="IPR036390">
    <property type="entry name" value="WH_DNA-bd_sf"/>
</dbReference>
<dbReference type="InterPro" id="IPR036388">
    <property type="entry name" value="WH-like_DNA-bd_sf"/>
</dbReference>
<dbReference type="SMART" id="SM00345">
    <property type="entry name" value="HTH_GNTR"/>
    <property type="match status" value="1"/>
</dbReference>
<organism evidence="5 6">
    <name type="scientific">Savagea serpentis</name>
    <dbReference type="NCBI Taxonomy" id="2785297"/>
    <lineage>
        <taxon>Bacteria</taxon>
        <taxon>Bacillati</taxon>
        <taxon>Bacillota</taxon>
        <taxon>Bacilli</taxon>
        <taxon>Bacillales</taxon>
        <taxon>Caryophanaceae</taxon>
        <taxon>Savagea</taxon>
    </lineage>
</organism>
<dbReference type="InterPro" id="IPR000524">
    <property type="entry name" value="Tscrpt_reg_HTH_GntR"/>
</dbReference>
<protein>
    <submittedName>
        <fullName evidence="5">GntR family transcriptional regulator</fullName>
    </submittedName>
</protein>
<reference evidence="5" key="1">
    <citation type="submission" date="2020-11" db="EMBL/GenBank/DDBJ databases">
        <title>Multidrug resistant novel bacterium Savagea serpentis sp. nov., isolated from the scats of a vine snake (Ahaetulla nasuta).</title>
        <authorList>
            <person name="Venkata Ramana V."/>
            <person name="Vikas Patil S."/>
            <person name="Yogita Lugani V."/>
        </authorList>
    </citation>
    <scope>NUCLEOTIDE SEQUENCE</scope>
    <source>
        <strain evidence="5">SN6</strain>
    </source>
</reference>
<dbReference type="Gene3D" id="1.10.10.10">
    <property type="entry name" value="Winged helix-like DNA-binding domain superfamily/Winged helix DNA-binding domain"/>
    <property type="match status" value="1"/>
</dbReference>
<dbReference type="GO" id="GO:0003700">
    <property type="term" value="F:DNA-binding transcription factor activity"/>
    <property type="evidence" value="ECO:0007669"/>
    <property type="project" value="InterPro"/>
</dbReference>
<gene>
    <name evidence="5" type="ORF">IRY55_08950</name>
</gene>
<dbReference type="AlphaFoldDB" id="A0A8J7KTE8"/>
<dbReference type="SUPFAM" id="SSF46785">
    <property type="entry name" value="Winged helix' DNA-binding domain"/>
    <property type="match status" value="1"/>
</dbReference>
<evidence type="ECO:0000313" key="5">
    <source>
        <dbReference type="EMBL" id="MBF4501489.1"/>
    </source>
</evidence>
<evidence type="ECO:0000256" key="3">
    <source>
        <dbReference type="ARBA" id="ARBA00023163"/>
    </source>
</evidence>
<dbReference type="Proteomes" id="UP000622653">
    <property type="component" value="Unassembled WGS sequence"/>
</dbReference>
<dbReference type="PANTHER" id="PTHR38445">
    <property type="entry name" value="HTH-TYPE TRANSCRIPTIONAL REPRESSOR YTRA"/>
    <property type="match status" value="1"/>
</dbReference>
<dbReference type="CDD" id="cd07377">
    <property type="entry name" value="WHTH_GntR"/>
    <property type="match status" value="1"/>
</dbReference>
<feature type="domain" description="HTH gntR-type" evidence="4">
    <location>
        <begin position="8"/>
        <end position="76"/>
    </location>
</feature>
<name>A0A8J7KTE8_9BACL</name>
<evidence type="ECO:0000313" key="6">
    <source>
        <dbReference type="Proteomes" id="UP000622653"/>
    </source>
</evidence>